<dbReference type="FunFam" id="3.10.290.10:FF:000003">
    <property type="entry name" value="Pseudouridine synthase"/>
    <property type="match status" value="1"/>
</dbReference>
<reference evidence="7 8" key="1">
    <citation type="journal article" date="2011" name="Stand. Genomic Sci.">
        <title>Complete genome sequence of the acetate-degrading sulfate reducer Desulfobacca acetoxidans type strain (ASRB2).</title>
        <authorList>
            <person name="Goker M."/>
            <person name="Teshima H."/>
            <person name="Lapidus A."/>
            <person name="Nolan M."/>
            <person name="Lucas S."/>
            <person name="Hammon N."/>
            <person name="Deshpande S."/>
            <person name="Cheng J.F."/>
            <person name="Tapia R."/>
            <person name="Han C."/>
            <person name="Goodwin L."/>
            <person name="Pitluck S."/>
            <person name="Huntemann M."/>
            <person name="Liolios K."/>
            <person name="Ivanova N."/>
            <person name="Pagani I."/>
            <person name="Mavromatis K."/>
            <person name="Ovchinikova G."/>
            <person name="Pati A."/>
            <person name="Chen A."/>
            <person name="Palaniappan K."/>
            <person name="Land M."/>
            <person name="Hauser L."/>
            <person name="Brambilla E.M."/>
            <person name="Rohde M."/>
            <person name="Spring S."/>
            <person name="Detter J.C."/>
            <person name="Woyke T."/>
            <person name="Bristow J."/>
            <person name="Eisen J.A."/>
            <person name="Markowitz V."/>
            <person name="Hugenholtz P."/>
            <person name="Kyrpides N.C."/>
            <person name="Klenk H.P."/>
        </authorList>
    </citation>
    <scope>NUCLEOTIDE SEQUENCE [LARGE SCALE GENOMIC DNA]</scope>
    <source>
        <strain evidence="8">ATCC 700848 / DSM 11109 / ASRB2</strain>
    </source>
</reference>
<dbReference type="PROSITE" id="PS50889">
    <property type="entry name" value="S4"/>
    <property type="match status" value="1"/>
</dbReference>
<evidence type="ECO:0000256" key="4">
    <source>
        <dbReference type="PROSITE-ProRule" id="PRU00182"/>
    </source>
</evidence>
<name>F2NC36_DESAR</name>
<keyword evidence="8" id="KW-1185">Reference proteome</keyword>
<dbReference type="RefSeq" id="WP_013705944.1">
    <property type="nucleotide sequence ID" value="NC_015388.1"/>
</dbReference>
<dbReference type="CDD" id="cd02870">
    <property type="entry name" value="PseudoU_synth_RsuA_like"/>
    <property type="match status" value="1"/>
</dbReference>
<dbReference type="InterPro" id="IPR020103">
    <property type="entry name" value="PsdUridine_synth_cat_dom_sf"/>
</dbReference>
<dbReference type="EMBL" id="CP002629">
    <property type="protein sequence ID" value="AEB08831.1"/>
    <property type="molecule type" value="Genomic_DNA"/>
</dbReference>
<dbReference type="InterPro" id="IPR002942">
    <property type="entry name" value="S4_RNA-bd"/>
</dbReference>
<evidence type="ECO:0000256" key="1">
    <source>
        <dbReference type="ARBA" id="ARBA00008348"/>
    </source>
</evidence>
<dbReference type="PANTHER" id="PTHR47683">
    <property type="entry name" value="PSEUDOURIDINE SYNTHASE FAMILY PROTEIN-RELATED"/>
    <property type="match status" value="1"/>
</dbReference>
<evidence type="ECO:0000313" key="8">
    <source>
        <dbReference type="Proteomes" id="UP000000483"/>
    </source>
</evidence>
<dbReference type="Gene3D" id="3.10.290.10">
    <property type="entry name" value="RNA-binding S4 domain"/>
    <property type="match status" value="1"/>
</dbReference>
<dbReference type="GO" id="GO:0000455">
    <property type="term" value="P:enzyme-directed rRNA pseudouridine synthesis"/>
    <property type="evidence" value="ECO:0007669"/>
    <property type="project" value="UniProtKB-ARBA"/>
</dbReference>
<dbReference type="InterPro" id="IPR042092">
    <property type="entry name" value="PsdUridine_s_RsuA/RluB/E/F_cat"/>
</dbReference>
<evidence type="ECO:0000256" key="3">
    <source>
        <dbReference type="ARBA" id="ARBA00023235"/>
    </source>
</evidence>
<dbReference type="NCBIfam" id="TIGR00093">
    <property type="entry name" value="pseudouridine synthase"/>
    <property type="match status" value="1"/>
</dbReference>
<keyword evidence="3 5" id="KW-0413">Isomerase</keyword>
<keyword evidence="2 4" id="KW-0694">RNA-binding</keyword>
<dbReference type="SMART" id="SM00363">
    <property type="entry name" value="S4"/>
    <property type="match status" value="1"/>
</dbReference>
<evidence type="ECO:0000256" key="2">
    <source>
        <dbReference type="ARBA" id="ARBA00022884"/>
    </source>
</evidence>
<dbReference type="InterPro" id="IPR020094">
    <property type="entry name" value="TruA/RsuA/RluB/E/F_N"/>
</dbReference>
<dbReference type="SUPFAM" id="SSF55174">
    <property type="entry name" value="Alpha-L RNA-binding motif"/>
    <property type="match status" value="1"/>
</dbReference>
<dbReference type="Pfam" id="PF00849">
    <property type="entry name" value="PseudoU_synth_2"/>
    <property type="match status" value="1"/>
</dbReference>
<dbReference type="PANTHER" id="PTHR47683:SF2">
    <property type="entry name" value="RNA-BINDING S4 DOMAIN-CONTAINING PROTEIN"/>
    <property type="match status" value="1"/>
</dbReference>
<dbReference type="CDD" id="cd00165">
    <property type="entry name" value="S4"/>
    <property type="match status" value="1"/>
</dbReference>
<dbReference type="InterPro" id="IPR000748">
    <property type="entry name" value="PsdUridine_synth_RsuA/RluB/E/F"/>
</dbReference>
<dbReference type="AlphaFoldDB" id="F2NC36"/>
<evidence type="ECO:0000256" key="5">
    <source>
        <dbReference type="RuleBase" id="RU003887"/>
    </source>
</evidence>
<protein>
    <recommendedName>
        <fullName evidence="5">Pseudouridine synthase</fullName>
        <ecNumber evidence="5">5.4.99.-</ecNumber>
    </recommendedName>
</protein>
<dbReference type="Pfam" id="PF01479">
    <property type="entry name" value="S4"/>
    <property type="match status" value="1"/>
</dbReference>
<dbReference type="InterPro" id="IPR050343">
    <property type="entry name" value="RsuA_PseudoU_synthase"/>
</dbReference>
<dbReference type="EC" id="5.4.99.-" evidence="5"/>
<feature type="domain" description="RNA-binding S4" evidence="6">
    <location>
        <begin position="4"/>
        <end position="64"/>
    </location>
</feature>
<dbReference type="STRING" id="880072.Desac_0963"/>
<dbReference type="OrthoDB" id="9807213at2"/>
<dbReference type="InterPro" id="IPR006145">
    <property type="entry name" value="PsdUridine_synth_RsuA/RluA"/>
</dbReference>
<dbReference type="Gene3D" id="3.30.70.1560">
    <property type="entry name" value="Alpha-L RNA-binding motif"/>
    <property type="match status" value="1"/>
</dbReference>
<dbReference type="InterPro" id="IPR036986">
    <property type="entry name" value="S4_RNA-bd_sf"/>
</dbReference>
<dbReference type="FunFam" id="3.30.70.1560:FF:000001">
    <property type="entry name" value="Pseudouridine synthase"/>
    <property type="match status" value="1"/>
</dbReference>
<evidence type="ECO:0000259" key="6">
    <source>
        <dbReference type="SMART" id="SM00363"/>
    </source>
</evidence>
<dbReference type="SUPFAM" id="SSF55120">
    <property type="entry name" value="Pseudouridine synthase"/>
    <property type="match status" value="1"/>
</dbReference>
<dbReference type="eggNOG" id="COG1187">
    <property type="taxonomic scope" value="Bacteria"/>
</dbReference>
<comment type="similarity">
    <text evidence="1 5">Belongs to the pseudouridine synthase RsuA family.</text>
</comment>
<evidence type="ECO:0000313" key="7">
    <source>
        <dbReference type="EMBL" id="AEB08831.1"/>
    </source>
</evidence>
<sequence length="242" mass="27271">MTKERLQKYLARAGVASRRQGEELIRAGRVSVDGRIVTTLGQLIDSEKAEVMVDGRKVLPPPHCRTIVLNKPYGCVTTMADPQGRRKVIDLLPDQEERLYPVGRLDYDATGLLLLTNDGELAHRLMHPRYKVAKTYRATVAGQFSPAARRRLREGITLDGRLTIPEQVRLVKTSSERSVLELTIREGRYHLVKRLCAAVGCPVLKLKRIAYGPLRLGRLALGTWRELTQEEVRRLKEAVNCG</sequence>
<dbReference type="GO" id="GO:0005829">
    <property type="term" value="C:cytosol"/>
    <property type="evidence" value="ECO:0007669"/>
    <property type="project" value="UniProtKB-ARBA"/>
</dbReference>
<dbReference type="Gene3D" id="3.30.70.580">
    <property type="entry name" value="Pseudouridine synthase I, catalytic domain, N-terminal subdomain"/>
    <property type="match status" value="1"/>
</dbReference>
<gene>
    <name evidence="7" type="ordered locus">Desac_0963</name>
</gene>
<dbReference type="HOGENOM" id="CLU_024979_1_2_7"/>
<dbReference type="GO" id="GO:0120159">
    <property type="term" value="F:rRNA pseudouridine synthase activity"/>
    <property type="evidence" value="ECO:0007669"/>
    <property type="project" value="UniProtKB-ARBA"/>
</dbReference>
<reference evidence="8" key="2">
    <citation type="submission" date="2011-03" db="EMBL/GenBank/DDBJ databases">
        <title>The complete genome of Desulfobacca acetoxidans DSM 11109.</title>
        <authorList>
            <consortium name="US DOE Joint Genome Institute (JGI-PGF)"/>
            <person name="Lucas S."/>
            <person name="Copeland A."/>
            <person name="Lapidus A."/>
            <person name="Bruce D."/>
            <person name="Goodwin L."/>
            <person name="Pitluck S."/>
            <person name="Peters L."/>
            <person name="Kyrpides N."/>
            <person name="Mavromatis K."/>
            <person name="Ivanova N."/>
            <person name="Ovchinnikova G."/>
            <person name="Teshima H."/>
            <person name="Detter J.C."/>
            <person name="Han C."/>
            <person name="Land M."/>
            <person name="Hauser L."/>
            <person name="Markowitz V."/>
            <person name="Cheng J.-F."/>
            <person name="Hugenholtz P."/>
            <person name="Woyke T."/>
            <person name="Wu D."/>
            <person name="Spring S."/>
            <person name="Schueler E."/>
            <person name="Brambilla E."/>
            <person name="Klenk H.-P."/>
            <person name="Eisen J.A."/>
        </authorList>
    </citation>
    <scope>NUCLEOTIDE SEQUENCE [LARGE SCALE GENOMIC DNA]</scope>
    <source>
        <strain evidence="8">ATCC 700848 / DSM 11109 / ASRB2</strain>
    </source>
</reference>
<dbReference type="InterPro" id="IPR018496">
    <property type="entry name" value="PsdUridine_synth_RsuA/RluB_CS"/>
</dbReference>
<dbReference type="PROSITE" id="PS01149">
    <property type="entry name" value="PSI_RSU"/>
    <property type="match status" value="1"/>
</dbReference>
<organism evidence="7 8">
    <name type="scientific">Desulfobacca acetoxidans (strain ATCC 700848 / DSM 11109 / ASRB2)</name>
    <dbReference type="NCBI Taxonomy" id="880072"/>
    <lineage>
        <taxon>Bacteria</taxon>
        <taxon>Pseudomonadati</taxon>
        <taxon>Thermodesulfobacteriota</taxon>
        <taxon>Desulfobaccia</taxon>
        <taxon>Desulfobaccales</taxon>
        <taxon>Desulfobaccaceae</taxon>
        <taxon>Desulfobacca</taxon>
    </lineage>
</organism>
<proteinExistence type="inferred from homology"/>
<accession>F2NC36</accession>
<dbReference type="GO" id="GO:0003723">
    <property type="term" value="F:RNA binding"/>
    <property type="evidence" value="ECO:0007669"/>
    <property type="project" value="UniProtKB-KW"/>
</dbReference>
<dbReference type="KEGG" id="dao:Desac_0963"/>
<dbReference type="Proteomes" id="UP000000483">
    <property type="component" value="Chromosome"/>
</dbReference>